<dbReference type="AlphaFoldDB" id="A0A7C9JEH2"/>
<evidence type="ECO:0000256" key="1">
    <source>
        <dbReference type="SAM" id="MobiDB-lite"/>
    </source>
</evidence>
<dbReference type="Proteomes" id="UP000479526">
    <property type="component" value="Unassembled WGS sequence"/>
</dbReference>
<keyword evidence="3" id="KW-1185">Reference proteome</keyword>
<accession>A0A7C9JEH2</accession>
<organism evidence="2 3">
    <name type="scientific">Herbidospora solisilvae</name>
    <dbReference type="NCBI Taxonomy" id="2696284"/>
    <lineage>
        <taxon>Bacteria</taxon>
        <taxon>Bacillati</taxon>
        <taxon>Actinomycetota</taxon>
        <taxon>Actinomycetes</taxon>
        <taxon>Streptosporangiales</taxon>
        <taxon>Streptosporangiaceae</taxon>
        <taxon>Herbidospora</taxon>
    </lineage>
</organism>
<name>A0A7C9JEH2_9ACTN</name>
<proteinExistence type="predicted"/>
<sequence>MAPELHYQIIINRVAELQNEATTYRRVREAEKTRERGGHHRLRASLGKFRSQ</sequence>
<protein>
    <submittedName>
        <fullName evidence="2">Uncharacterized protein</fullName>
    </submittedName>
</protein>
<dbReference type="RefSeq" id="WP_156046160.1">
    <property type="nucleotide sequence ID" value="NZ_WXEW01000008.1"/>
</dbReference>
<gene>
    <name evidence="2" type="ORF">GT755_26425</name>
</gene>
<reference evidence="2 3" key="1">
    <citation type="submission" date="2020-01" db="EMBL/GenBank/DDBJ databases">
        <title>Herbidospora sp. NEAU-GS84 nov., a novel actinomycete isolated from soil.</title>
        <authorList>
            <person name="Han L."/>
        </authorList>
    </citation>
    <scope>NUCLEOTIDE SEQUENCE [LARGE SCALE GENOMIC DNA]</scope>
    <source>
        <strain evidence="2 3">NEAU-GS84</strain>
    </source>
</reference>
<feature type="region of interest" description="Disordered" evidence="1">
    <location>
        <begin position="29"/>
        <end position="52"/>
    </location>
</feature>
<evidence type="ECO:0000313" key="3">
    <source>
        <dbReference type="Proteomes" id="UP000479526"/>
    </source>
</evidence>
<dbReference type="EMBL" id="WXEW01000008">
    <property type="protein sequence ID" value="NAS25204.1"/>
    <property type="molecule type" value="Genomic_DNA"/>
</dbReference>
<comment type="caution">
    <text evidence="2">The sequence shown here is derived from an EMBL/GenBank/DDBJ whole genome shotgun (WGS) entry which is preliminary data.</text>
</comment>
<evidence type="ECO:0000313" key="2">
    <source>
        <dbReference type="EMBL" id="NAS25204.1"/>
    </source>
</evidence>